<name>A0A1G1VDY7_9BACT</name>
<accession>A0A1G1VDY7</accession>
<dbReference type="Proteomes" id="UP000178659">
    <property type="component" value="Unassembled WGS sequence"/>
</dbReference>
<comment type="caution">
    <text evidence="1">The sequence shown here is derived from an EMBL/GenBank/DDBJ whole genome shotgun (WGS) entry which is preliminary data.</text>
</comment>
<proteinExistence type="predicted"/>
<gene>
    <name evidence="1" type="ORF">A3A77_04660</name>
</gene>
<reference evidence="1 2" key="1">
    <citation type="journal article" date="2016" name="Nat. Commun.">
        <title>Thousands of microbial genomes shed light on interconnected biogeochemical processes in an aquifer system.</title>
        <authorList>
            <person name="Anantharaman K."/>
            <person name="Brown C.T."/>
            <person name="Hug L.A."/>
            <person name="Sharon I."/>
            <person name="Castelle C.J."/>
            <person name="Probst A.J."/>
            <person name="Thomas B.C."/>
            <person name="Singh A."/>
            <person name="Wilkins M.J."/>
            <person name="Karaoz U."/>
            <person name="Brodie E.L."/>
            <person name="Williams K.H."/>
            <person name="Hubbard S.S."/>
            <person name="Banfield J.F."/>
        </authorList>
    </citation>
    <scope>NUCLEOTIDE SEQUENCE [LARGE SCALE GENOMIC DNA]</scope>
</reference>
<protein>
    <submittedName>
        <fullName evidence="1">Uncharacterized protein</fullName>
    </submittedName>
</protein>
<sequence length="110" mass="12553">MEILLSVLLLFLVVPRFYTFQDANKSTQPSTIPQIATESPQLITPQQALDNINSIPDVQNYLKRVPSGIVEIDNEDEKTYTVHVYEIKDNHTATFNWYEVGKQSGKIKTL</sequence>
<dbReference type="EMBL" id="MHCC01000015">
    <property type="protein sequence ID" value="OGY13432.1"/>
    <property type="molecule type" value="Genomic_DNA"/>
</dbReference>
<dbReference type="AlphaFoldDB" id="A0A1G1VDY7"/>
<evidence type="ECO:0000313" key="2">
    <source>
        <dbReference type="Proteomes" id="UP000178659"/>
    </source>
</evidence>
<organism evidence="1 2">
    <name type="scientific">Candidatus Blackburnbacteria bacterium RIFCSPLOWO2_01_FULL_40_20</name>
    <dbReference type="NCBI Taxonomy" id="1797519"/>
    <lineage>
        <taxon>Bacteria</taxon>
        <taxon>Candidatus Blackburniibacteriota</taxon>
    </lineage>
</organism>
<evidence type="ECO:0000313" key="1">
    <source>
        <dbReference type="EMBL" id="OGY13432.1"/>
    </source>
</evidence>